<protein>
    <submittedName>
        <fullName evidence="1">Uncharacterized protein</fullName>
    </submittedName>
</protein>
<organism evidence="1 2">
    <name type="scientific">Novipirellula herctigrandis</name>
    <dbReference type="NCBI Taxonomy" id="2527986"/>
    <lineage>
        <taxon>Bacteria</taxon>
        <taxon>Pseudomonadati</taxon>
        <taxon>Planctomycetota</taxon>
        <taxon>Planctomycetia</taxon>
        <taxon>Pirellulales</taxon>
        <taxon>Pirellulaceae</taxon>
        <taxon>Novipirellula</taxon>
    </lineage>
</organism>
<reference evidence="1 2" key="1">
    <citation type="submission" date="2019-02" db="EMBL/GenBank/DDBJ databases">
        <title>Deep-cultivation of Planctomycetes and their phenomic and genomic characterization uncovers novel biology.</title>
        <authorList>
            <person name="Wiegand S."/>
            <person name="Jogler M."/>
            <person name="Boedeker C."/>
            <person name="Pinto D."/>
            <person name="Vollmers J."/>
            <person name="Rivas-Marin E."/>
            <person name="Kohn T."/>
            <person name="Peeters S.H."/>
            <person name="Heuer A."/>
            <person name="Rast P."/>
            <person name="Oberbeckmann S."/>
            <person name="Bunk B."/>
            <person name="Jeske O."/>
            <person name="Meyerdierks A."/>
            <person name="Storesund J.E."/>
            <person name="Kallscheuer N."/>
            <person name="Luecker S."/>
            <person name="Lage O.M."/>
            <person name="Pohl T."/>
            <person name="Merkel B.J."/>
            <person name="Hornburger P."/>
            <person name="Mueller R.-W."/>
            <person name="Bruemmer F."/>
            <person name="Labrenz M."/>
            <person name="Spormann A.M."/>
            <person name="Op Den Camp H."/>
            <person name="Overmann J."/>
            <person name="Amann R."/>
            <person name="Jetten M.S.M."/>
            <person name="Mascher T."/>
            <person name="Medema M.H."/>
            <person name="Devos D.P."/>
            <person name="Kaster A.-K."/>
            <person name="Ovreas L."/>
            <person name="Rohde M."/>
            <person name="Galperin M.Y."/>
            <person name="Jogler C."/>
        </authorList>
    </citation>
    <scope>NUCLEOTIDE SEQUENCE [LARGE SCALE GENOMIC DNA]</scope>
    <source>
        <strain evidence="1 2">CA13</strain>
    </source>
</reference>
<name>A0A5C5YYN4_9BACT</name>
<evidence type="ECO:0000313" key="1">
    <source>
        <dbReference type="EMBL" id="TWT79593.1"/>
    </source>
</evidence>
<keyword evidence="2" id="KW-1185">Reference proteome</keyword>
<accession>A0A5C5YYN4</accession>
<comment type="caution">
    <text evidence="1">The sequence shown here is derived from an EMBL/GenBank/DDBJ whole genome shotgun (WGS) entry which is preliminary data.</text>
</comment>
<dbReference type="EMBL" id="SJPJ01000001">
    <property type="protein sequence ID" value="TWT79593.1"/>
    <property type="molecule type" value="Genomic_DNA"/>
</dbReference>
<dbReference type="OrthoDB" id="7473960at2"/>
<gene>
    <name evidence="1" type="ORF">CA13_09970</name>
</gene>
<sequence length="87" mass="10150">MKDQDKLVAELVRGLKHERDELKLQMHLGTKELQDQWDSLDRKFDSLDERYTPIKEAVGESADDVYEAVKLVASEIRSGFDRIRKCL</sequence>
<evidence type="ECO:0000313" key="2">
    <source>
        <dbReference type="Proteomes" id="UP000315010"/>
    </source>
</evidence>
<dbReference type="RefSeq" id="WP_146394773.1">
    <property type="nucleotide sequence ID" value="NZ_SJPJ01000001.1"/>
</dbReference>
<dbReference type="AlphaFoldDB" id="A0A5C5YYN4"/>
<proteinExistence type="predicted"/>
<dbReference type="Proteomes" id="UP000315010">
    <property type="component" value="Unassembled WGS sequence"/>
</dbReference>